<proteinExistence type="inferred from homology"/>
<dbReference type="RefSeq" id="WP_305202711.1">
    <property type="nucleotide sequence ID" value="NZ_JAUUIA010001095.1"/>
</dbReference>
<evidence type="ECO:0000256" key="1">
    <source>
        <dbReference type="ARBA" id="ARBA00009670"/>
    </source>
</evidence>
<dbReference type="InterPro" id="IPR004147">
    <property type="entry name" value="ABC1_dom"/>
</dbReference>
<gene>
    <name evidence="3" type="ORF">Q6294_32630</name>
</gene>
<name>A0AAW8AM41_KLEPN</name>
<evidence type="ECO:0000313" key="4">
    <source>
        <dbReference type="Proteomes" id="UP001244490"/>
    </source>
</evidence>
<accession>A0AAW8AM41</accession>
<evidence type="ECO:0000259" key="2">
    <source>
        <dbReference type="Pfam" id="PF03109"/>
    </source>
</evidence>
<comment type="similarity">
    <text evidence="1">Belongs to the protein kinase superfamily. ADCK protein kinase family.</text>
</comment>
<comment type="caution">
    <text evidence="3">The sequence shown here is derived from an EMBL/GenBank/DDBJ whole genome shotgun (WGS) entry which is preliminary data.</text>
</comment>
<dbReference type="PANTHER" id="PTHR10566:SF113">
    <property type="entry name" value="PROTEIN ACTIVITY OF BC1 COMPLEX KINASE 7, CHLOROPLASTIC"/>
    <property type="match status" value="1"/>
</dbReference>
<organism evidence="3 4">
    <name type="scientific">Klebsiella pneumoniae</name>
    <dbReference type="NCBI Taxonomy" id="573"/>
    <lineage>
        <taxon>Bacteria</taxon>
        <taxon>Pseudomonadati</taxon>
        <taxon>Pseudomonadota</taxon>
        <taxon>Gammaproteobacteria</taxon>
        <taxon>Enterobacterales</taxon>
        <taxon>Enterobacteriaceae</taxon>
        <taxon>Klebsiella/Raoultella group</taxon>
        <taxon>Klebsiella</taxon>
        <taxon>Klebsiella pneumoniae complex</taxon>
    </lineage>
</organism>
<feature type="non-terminal residue" evidence="3">
    <location>
        <position position="82"/>
    </location>
</feature>
<protein>
    <submittedName>
        <fullName evidence="3">AarF/UbiB family protein</fullName>
    </submittedName>
</protein>
<dbReference type="Pfam" id="PF03109">
    <property type="entry name" value="ABC1"/>
    <property type="match status" value="1"/>
</dbReference>
<sequence length="82" mass="9719">DIGLMHVAADWLERLWADGRRLKAKEVVGEFDKYLHDELDLIREASNAAQLRRNMEGLDLVLIPEVYWDFCRNDVMVMQRMK</sequence>
<reference evidence="3" key="1">
    <citation type="submission" date="2023-07" db="EMBL/GenBank/DDBJ databases">
        <authorList>
            <person name="Peng Z."/>
        </authorList>
    </citation>
    <scope>NUCLEOTIDE SEQUENCE</scope>
    <source>
        <strain evidence="3">KP219</strain>
    </source>
</reference>
<evidence type="ECO:0000313" key="3">
    <source>
        <dbReference type="EMBL" id="MDP0971689.1"/>
    </source>
</evidence>
<dbReference type="AlphaFoldDB" id="A0AAW8AM41"/>
<feature type="domain" description="ABC1 atypical kinase-like" evidence="2">
    <location>
        <begin position="1"/>
        <end position="81"/>
    </location>
</feature>
<dbReference type="PANTHER" id="PTHR10566">
    <property type="entry name" value="CHAPERONE-ACTIVITY OF BC1 COMPLEX CABC1 -RELATED"/>
    <property type="match status" value="1"/>
</dbReference>
<dbReference type="Proteomes" id="UP001244490">
    <property type="component" value="Unassembled WGS sequence"/>
</dbReference>
<dbReference type="InterPro" id="IPR050154">
    <property type="entry name" value="UbiB_kinase"/>
</dbReference>
<feature type="non-terminal residue" evidence="3">
    <location>
        <position position="1"/>
    </location>
</feature>
<dbReference type="EMBL" id="JAUUIA010001095">
    <property type="protein sequence ID" value="MDP0971689.1"/>
    <property type="molecule type" value="Genomic_DNA"/>
</dbReference>